<dbReference type="OMA" id="ECAPQPW"/>
<dbReference type="InterPro" id="IPR008271">
    <property type="entry name" value="Ser/Thr_kinase_AS"/>
</dbReference>
<dbReference type="Gene3D" id="1.10.510.10">
    <property type="entry name" value="Transferase(Phosphotransferase) domain 1"/>
    <property type="match status" value="1"/>
</dbReference>
<evidence type="ECO:0000313" key="11">
    <source>
        <dbReference type="Proteomes" id="UP000242180"/>
    </source>
</evidence>
<reference evidence="10 11" key="1">
    <citation type="submission" date="2016-07" db="EMBL/GenBank/DDBJ databases">
        <title>Pervasive Adenine N6-methylation of Active Genes in Fungi.</title>
        <authorList>
            <consortium name="DOE Joint Genome Institute"/>
            <person name="Mondo S.J."/>
            <person name="Dannebaum R.O."/>
            <person name="Kuo R.C."/>
            <person name="Labutti K."/>
            <person name="Haridas S."/>
            <person name="Kuo A."/>
            <person name="Salamov A."/>
            <person name="Ahrendt S.R."/>
            <person name="Lipzen A."/>
            <person name="Sullivan W."/>
            <person name="Andreopoulos W.B."/>
            <person name="Clum A."/>
            <person name="Lindquist E."/>
            <person name="Daum C."/>
            <person name="Ramamoorthy G.K."/>
            <person name="Gryganskyi A."/>
            <person name="Culley D."/>
            <person name="Magnuson J.K."/>
            <person name="James T.Y."/>
            <person name="O'Malley M.A."/>
            <person name="Stajich J.E."/>
            <person name="Spatafora J.W."/>
            <person name="Visel A."/>
            <person name="Grigoriev I.V."/>
        </authorList>
    </citation>
    <scope>NUCLEOTIDE SEQUENCE [LARGE SCALE GENOMIC DNA]</scope>
    <source>
        <strain evidence="10 11">NRRL 2496</strain>
    </source>
</reference>
<evidence type="ECO:0000256" key="1">
    <source>
        <dbReference type="ARBA" id="ARBA00022527"/>
    </source>
</evidence>
<dbReference type="PROSITE" id="PS00108">
    <property type="entry name" value="PROTEIN_KINASE_ST"/>
    <property type="match status" value="1"/>
</dbReference>
<dbReference type="SUPFAM" id="SSF56112">
    <property type="entry name" value="Protein kinase-like (PK-like)"/>
    <property type="match status" value="1"/>
</dbReference>
<dbReference type="Gene3D" id="3.30.200.20">
    <property type="entry name" value="Phosphorylase Kinase, domain 1"/>
    <property type="match status" value="1"/>
</dbReference>
<dbReference type="PROSITE" id="PS00107">
    <property type="entry name" value="PROTEIN_KINASE_ATP"/>
    <property type="match status" value="1"/>
</dbReference>
<dbReference type="FunFam" id="3.30.200.20:FF:000091">
    <property type="entry name" value="Serine/threonine-protein kinase PLK"/>
    <property type="match status" value="1"/>
</dbReference>
<keyword evidence="3" id="KW-0677">Repeat</keyword>
<comment type="caution">
    <text evidence="10">The sequence shown here is derived from an EMBL/GenBank/DDBJ whole genome shotgun (WGS) entry which is preliminary data.</text>
</comment>
<dbReference type="GO" id="GO:0005634">
    <property type="term" value="C:nucleus"/>
    <property type="evidence" value="ECO:0007669"/>
    <property type="project" value="TreeGrafter"/>
</dbReference>
<evidence type="ECO:0000256" key="6">
    <source>
        <dbReference type="ARBA" id="ARBA00022840"/>
    </source>
</evidence>
<accession>A0A1X2H7I5</accession>
<feature type="domain" description="Protein kinase" evidence="9">
    <location>
        <begin position="1"/>
        <end position="261"/>
    </location>
</feature>
<keyword evidence="5 10" id="KW-0418">Kinase</keyword>
<dbReference type="GO" id="GO:0005524">
    <property type="term" value="F:ATP binding"/>
    <property type="evidence" value="ECO:0007669"/>
    <property type="project" value="UniProtKB-UniRule"/>
</dbReference>
<dbReference type="GO" id="GO:0004674">
    <property type="term" value="F:protein serine/threonine kinase activity"/>
    <property type="evidence" value="ECO:0007669"/>
    <property type="project" value="UniProtKB-KW"/>
</dbReference>
<evidence type="ECO:0000256" key="8">
    <source>
        <dbReference type="RuleBase" id="RU000304"/>
    </source>
</evidence>
<dbReference type="InterPro" id="IPR017441">
    <property type="entry name" value="Protein_kinase_ATP_BS"/>
</dbReference>
<evidence type="ECO:0000256" key="2">
    <source>
        <dbReference type="ARBA" id="ARBA00022679"/>
    </source>
</evidence>
<keyword evidence="11" id="KW-1185">Reference proteome</keyword>
<dbReference type="CDD" id="cd14099">
    <property type="entry name" value="STKc_PLK"/>
    <property type="match status" value="1"/>
</dbReference>
<dbReference type="GO" id="GO:0007052">
    <property type="term" value="P:mitotic spindle organization"/>
    <property type="evidence" value="ECO:0007669"/>
    <property type="project" value="TreeGrafter"/>
</dbReference>
<dbReference type="Pfam" id="PF00069">
    <property type="entry name" value="Pkinase"/>
    <property type="match status" value="1"/>
</dbReference>
<feature type="non-terminal residue" evidence="10">
    <location>
        <position position="289"/>
    </location>
</feature>
<dbReference type="PROSITE" id="PS50011">
    <property type="entry name" value="PROTEIN_KINASE_DOM"/>
    <property type="match status" value="1"/>
</dbReference>
<dbReference type="PANTHER" id="PTHR24345">
    <property type="entry name" value="SERINE/THREONINE-PROTEIN KINASE PLK"/>
    <property type="match status" value="1"/>
</dbReference>
<keyword evidence="2" id="KW-0808">Transferase</keyword>
<protein>
    <submittedName>
        <fullName evidence="10">Kinase domain protein</fullName>
    </submittedName>
</protein>
<dbReference type="GO" id="GO:0005816">
    <property type="term" value="C:spindle pole body"/>
    <property type="evidence" value="ECO:0007669"/>
    <property type="project" value="TreeGrafter"/>
</dbReference>
<dbReference type="SMART" id="SM00220">
    <property type="entry name" value="S_TKc"/>
    <property type="match status" value="1"/>
</dbReference>
<dbReference type="GO" id="GO:0000776">
    <property type="term" value="C:kinetochore"/>
    <property type="evidence" value="ECO:0007669"/>
    <property type="project" value="TreeGrafter"/>
</dbReference>
<comment type="similarity">
    <text evidence="8">Belongs to the protein kinase superfamily.</text>
</comment>
<dbReference type="PANTHER" id="PTHR24345:SF0">
    <property type="entry name" value="CELL CYCLE SERINE_THREONINE-PROTEIN KINASE CDC5_MSD2"/>
    <property type="match status" value="1"/>
</dbReference>
<feature type="binding site" evidence="7">
    <location>
        <position position="29"/>
    </location>
    <ligand>
        <name>ATP</name>
        <dbReference type="ChEBI" id="CHEBI:30616"/>
    </ligand>
</feature>
<dbReference type="EMBL" id="MCGN01000007">
    <property type="protein sequence ID" value="ORY94502.1"/>
    <property type="molecule type" value="Genomic_DNA"/>
</dbReference>
<evidence type="ECO:0000259" key="9">
    <source>
        <dbReference type="PROSITE" id="PS50011"/>
    </source>
</evidence>
<evidence type="ECO:0000313" key="10">
    <source>
        <dbReference type="EMBL" id="ORY94502.1"/>
    </source>
</evidence>
<keyword evidence="1 8" id="KW-0723">Serine/threonine-protein kinase</keyword>
<dbReference type="InParanoid" id="A0A1X2H7I5"/>
<evidence type="ECO:0000256" key="4">
    <source>
        <dbReference type="ARBA" id="ARBA00022741"/>
    </source>
</evidence>
<organism evidence="10 11">
    <name type="scientific">Syncephalastrum racemosum</name>
    <name type="common">Filamentous fungus</name>
    <dbReference type="NCBI Taxonomy" id="13706"/>
    <lineage>
        <taxon>Eukaryota</taxon>
        <taxon>Fungi</taxon>
        <taxon>Fungi incertae sedis</taxon>
        <taxon>Mucoromycota</taxon>
        <taxon>Mucoromycotina</taxon>
        <taxon>Mucoromycetes</taxon>
        <taxon>Mucorales</taxon>
        <taxon>Syncephalastraceae</taxon>
        <taxon>Syncephalastrum</taxon>
    </lineage>
</organism>
<sequence length="289" mass="33401">YTKRSFLGEGGFARCYKVSNTQGRFYAAKVISKSTLREPQNKQKLFAEINIHRSMKHRTIVRFYGCFEDSNNVYLIVELCENKTLADMIKRRVRITEEETRYFLVQLLEACRYMHDNRVIHRDIKLSNIFLDKNMDPKLGDFGLAALLLSSQDRKKTVCGTPNYIAPEILFPKKGHDHKVDLWSIGVVMFTLLVGKHPFQQSDVKQIYKKIRENSSLPTYTFPPNADVPISDAAKDLISKLLVNDPSQRLSVPEILQHPFFQEGRLPENIPVSARKYAPTEEEMFPKKS</sequence>
<keyword evidence="6 7" id="KW-0067">ATP-binding</keyword>
<feature type="non-terminal residue" evidence="10">
    <location>
        <position position="1"/>
    </location>
</feature>
<dbReference type="GO" id="GO:0005737">
    <property type="term" value="C:cytoplasm"/>
    <property type="evidence" value="ECO:0007669"/>
    <property type="project" value="TreeGrafter"/>
</dbReference>
<evidence type="ECO:0000256" key="3">
    <source>
        <dbReference type="ARBA" id="ARBA00022737"/>
    </source>
</evidence>
<dbReference type="GO" id="GO:0000922">
    <property type="term" value="C:spindle pole"/>
    <property type="evidence" value="ECO:0007669"/>
    <property type="project" value="TreeGrafter"/>
</dbReference>
<dbReference type="InterPro" id="IPR000719">
    <property type="entry name" value="Prot_kinase_dom"/>
</dbReference>
<proteinExistence type="inferred from homology"/>
<dbReference type="InterPro" id="IPR011009">
    <property type="entry name" value="Kinase-like_dom_sf"/>
</dbReference>
<dbReference type="Proteomes" id="UP000242180">
    <property type="component" value="Unassembled WGS sequence"/>
</dbReference>
<keyword evidence="4 7" id="KW-0547">Nucleotide-binding</keyword>
<evidence type="ECO:0000256" key="5">
    <source>
        <dbReference type="ARBA" id="ARBA00022777"/>
    </source>
</evidence>
<name>A0A1X2H7I5_SYNRA</name>
<dbReference type="OrthoDB" id="408964at2759"/>
<evidence type="ECO:0000256" key="7">
    <source>
        <dbReference type="PROSITE-ProRule" id="PRU10141"/>
    </source>
</evidence>
<gene>
    <name evidence="10" type="ORF">BCR43DRAFT_410634</name>
</gene>
<dbReference type="PIRSF" id="PIRSF000654">
    <property type="entry name" value="Integrin-linked_kinase"/>
    <property type="match status" value="1"/>
</dbReference>
<dbReference type="AlphaFoldDB" id="A0A1X2H7I5"/>
<dbReference type="FunFam" id="1.10.510.10:FF:000571">
    <property type="entry name" value="Maternal embryonic leucine zipper kinase"/>
    <property type="match status" value="1"/>
</dbReference>
<dbReference type="STRING" id="13706.A0A1X2H7I5"/>